<name>A0ABU3GIQ9_9MICO</name>
<evidence type="ECO:0008006" key="3">
    <source>
        <dbReference type="Google" id="ProtNLM"/>
    </source>
</evidence>
<comment type="caution">
    <text evidence="1">The sequence shown here is derived from an EMBL/GenBank/DDBJ whole genome shotgun (WGS) entry which is preliminary data.</text>
</comment>
<gene>
    <name evidence="1" type="ORF">Q9S78_07875</name>
</gene>
<keyword evidence="2" id="KW-1185">Reference proteome</keyword>
<dbReference type="Proteomes" id="UP001262835">
    <property type="component" value="Unassembled WGS sequence"/>
</dbReference>
<evidence type="ECO:0000313" key="1">
    <source>
        <dbReference type="EMBL" id="MDT3330587.1"/>
    </source>
</evidence>
<dbReference type="EMBL" id="JAUZVT010000002">
    <property type="protein sequence ID" value="MDT3330587.1"/>
    <property type="molecule type" value="Genomic_DNA"/>
</dbReference>
<accession>A0ABU3GIQ9</accession>
<dbReference type="RefSeq" id="WP_311869940.1">
    <property type="nucleotide sequence ID" value="NZ_JAUZVT010000002.1"/>
</dbReference>
<organism evidence="1 2">
    <name type="scientific">Microbacterium aquilitoris</name>
    <dbReference type="NCBI Taxonomy" id="3067307"/>
    <lineage>
        <taxon>Bacteria</taxon>
        <taxon>Bacillati</taxon>
        <taxon>Actinomycetota</taxon>
        <taxon>Actinomycetes</taxon>
        <taxon>Micrococcales</taxon>
        <taxon>Microbacteriaceae</taxon>
        <taxon>Microbacterium</taxon>
    </lineage>
</organism>
<proteinExistence type="predicted"/>
<sequence>MRWDRFFEDLEDQLDSEWEAERAALDTEAERLRLARLSLFERLTALTGSTDGDIVVDLLGGFAVTGTPMATGPDWVALDDGAPRGALLVPLAAVIAFGPSHADLLRSARGGTPGRLRERMTLGFVLRDLARRRVPVTIHSVDGREYGGTVDRAASDHLDLALHDRGAPRRADLVSGHRIVPFAAIAGIRLESPMALA</sequence>
<reference evidence="1 2" key="1">
    <citation type="submission" date="2023-08" db="EMBL/GenBank/DDBJ databases">
        <title>Microbacterium aquilitoris sp. nov. and Microbacterium gwkjibeachense sp. nov., isolated from beach.</title>
        <authorList>
            <person name="Lee S.D."/>
            <person name="Yang H."/>
            <person name="Kim I."/>
        </authorList>
    </citation>
    <scope>NUCLEOTIDE SEQUENCE [LARGE SCALE GENOMIC DNA]</scope>
    <source>
        <strain evidence="1 2">KSW-18</strain>
    </source>
</reference>
<evidence type="ECO:0000313" key="2">
    <source>
        <dbReference type="Proteomes" id="UP001262835"/>
    </source>
</evidence>
<protein>
    <recommendedName>
        <fullName evidence="3">Chemotaxis protein CheW</fullName>
    </recommendedName>
</protein>